<dbReference type="GO" id="GO:0044550">
    <property type="term" value="P:secondary metabolite biosynthetic process"/>
    <property type="evidence" value="ECO:0007669"/>
    <property type="project" value="TreeGrafter"/>
</dbReference>
<dbReference type="AlphaFoldDB" id="A0A7U9DTU9"/>
<proteinExistence type="predicted"/>
<evidence type="ECO:0000313" key="3">
    <source>
        <dbReference type="Proteomes" id="UP000014062"/>
    </source>
</evidence>
<dbReference type="Proteomes" id="UP000014062">
    <property type="component" value="Chromosome"/>
</dbReference>
<dbReference type="PANTHER" id="PTHR45527">
    <property type="entry name" value="NONRIBOSOMAL PEPTIDE SYNTHETASE"/>
    <property type="match status" value="1"/>
</dbReference>
<dbReference type="InterPro" id="IPR042099">
    <property type="entry name" value="ANL_N_sf"/>
</dbReference>
<dbReference type="InterPro" id="IPR000873">
    <property type="entry name" value="AMP-dep_synth/lig_dom"/>
</dbReference>
<dbReference type="PROSITE" id="PS00455">
    <property type="entry name" value="AMP_BINDING"/>
    <property type="match status" value="1"/>
</dbReference>
<evidence type="ECO:0000259" key="1">
    <source>
        <dbReference type="Pfam" id="PF00501"/>
    </source>
</evidence>
<dbReference type="EC" id="6.2.1.3" evidence="2"/>
<dbReference type="Pfam" id="PF00501">
    <property type="entry name" value="AMP-binding"/>
    <property type="match status" value="1"/>
</dbReference>
<accession>A0A7U9DTU9</accession>
<keyword evidence="2" id="KW-0436">Ligase</keyword>
<dbReference type="SUPFAM" id="SSF56801">
    <property type="entry name" value="Acetyl-CoA synthetase-like"/>
    <property type="match status" value="1"/>
</dbReference>
<sequence length="118" mass="12890">MIYTSGSTGRPKGVVIEHHALATYLHRARSTYSAMTGVTVLHSPLAFDLTITALWTPLTAGGTVHLALTLTEPVPVERYAGHSVTAVTDEERRSPWSARHAAYMIYTPASKSRTRNRA</sequence>
<protein>
    <submittedName>
        <fullName evidence="2">Long-chain-fatty-acid--CoA ligase</fullName>
        <ecNumber evidence="2">6.2.1.3</ecNumber>
    </submittedName>
</protein>
<dbReference type="RefSeq" id="WP_016326482.1">
    <property type="nucleotide sequence ID" value="NZ_CM001889.1"/>
</dbReference>
<dbReference type="EMBL" id="CM001889">
    <property type="protein sequence ID" value="EOY48305.1"/>
    <property type="molecule type" value="Genomic_DNA"/>
</dbReference>
<dbReference type="GO" id="GO:0043041">
    <property type="term" value="P:amino acid activation for nonribosomal peptide biosynthetic process"/>
    <property type="evidence" value="ECO:0007669"/>
    <property type="project" value="TreeGrafter"/>
</dbReference>
<evidence type="ECO:0000313" key="2">
    <source>
        <dbReference type="EMBL" id="EOY48305.1"/>
    </source>
</evidence>
<organism evidence="2 3">
    <name type="scientific">Streptomyces lividans 1326</name>
    <dbReference type="NCBI Taxonomy" id="1200984"/>
    <lineage>
        <taxon>Bacteria</taxon>
        <taxon>Bacillati</taxon>
        <taxon>Actinomycetota</taxon>
        <taxon>Actinomycetes</taxon>
        <taxon>Kitasatosporales</taxon>
        <taxon>Streptomycetaceae</taxon>
        <taxon>Streptomyces</taxon>
    </lineage>
</organism>
<gene>
    <name evidence="2" type="ORF">SLI_3592</name>
</gene>
<dbReference type="GO" id="GO:0005829">
    <property type="term" value="C:cytosol"/>
    <property type="evidence" value="ECO:0007669"/>
    <property type="project" value="TreeGrafter"/>
</dbReference>
<dbReference type="GO" id="GO:0031177">
    <property type="term" value="F:phosphopantetheine binding"/>
    <property type="evidence" value="ECO:0007669"/>
    <property type="project" value="TreeGrafter"/>
</dbReference>
<dbReference type="PANTHER" id="PTHR45527:SF1">
    <property type="entry name" value="FATTY ACID SYNTHASE"/>
    <property type="match status" value="1"/>
</dbReference>
<name>A0A7U9DTU9_STRLI</name>
<dbReference type="Gene3D" id="3.40.50.12780">
    <property type="entry name" value="N-terminal domain of ligase-like"/>
    <property type="match status" value="1"/>
</dbReference>
<reference evidence="3" key="1">
    <citation type="journal article" date="2013" name="Genome Biol. Evol.">
        <title>The genome sequence of Streptomyces lividans 66 reveals a novel tRNA-dependent peptide biosynthetic system within a metal-related genomic island.</title>
        <authorList>
            <person name="Cruz-Morales P."/>
            <person name="Vijgenboom E."/>
            <person name="Iruegas-Bocardo F."/>
            <person name="Girard G."/>
            <person name="Yanez-Guerra L.A."/>
            <person name="Ramos-Aboites H.E."/>
            <person name="Pernodet J.L."/>
            <person name="Anne J."/>
            <person name="van Wezel G.P."/>
            <person name="Barona-Gomez F."/>
        </authorList>
    </citation>
    <scope>NUCLEOTIDE SEQUENCE [LARGE SCALE GENOMIC DNA]</scope>
    <source>
        <strain evidence="3">1326</strain>
    </source>
</reference>
<feature type="domain" description="AMP-dependent synthetase/ligase" evidence="1">
    <location>
        <begin position="1"/>
        <end position="68"/>
    </location>
</feature>
<dbReference type="InterPro" id="IPR020845">
    <property type="entry name" value="AMP-binding_CS"/>
</dbReference>
<dbReference type="GO" id="GO:0004467">
    <property type="term" value="F:long-chain fatty acid-CoA ligase activity"/>
    <property type="evidence" value="ECO:0007669"/>
    <property type="project" value="UniProtKB-EC"/>
</dbReference>